<evidence type="ECO:0000256" key="2">
    <source>
        <dbReference type="ARBA" id="ARBA00022723"/>
    </source>
</evidence>
<comment type="caution">
    <text evidence="12">The sequence shown here is derived from an EMBL/GenBank/DDBJ whole genome shotgun (WGS) entry which is preliminary data.</text>
</comment>
<evidence type="ECO:0000256" key="1">
    <source>
        <dbReference type="ARBA" id="ARBA00004123"/>
    </source>
</evidence>
<dbReference type="Pfam" id="PF00096">
    <property type="entry name" value="zf-C2H2"/>
    <property type="match status" value="1"/>
</dbReference>
<dbReference type="FunFam" id="3.30.160.60:FF:001289">
    <property type="entry name" value="Zinc finger protein 574"/>
    <property type="match status" value="1"/>
</dbReference>
<dbReference type="PROSITE" id="PS50157">
    <property type="entry name" value="ZINC_FINGER_C2H2_2"/>
    <property type="match status" value="1"/>
</dbReference>
<dbReference type="PANTHER" id="PTHR16515:SF49">
    <property type="entry name" value="GASTRULA ZINC FINGER PROTEIN XLCGF49.1-LIKE-RELATED"/>
    <property type="match status" value="1"/>
</dbReference>
<dbReference type="Gene3D" id="3.30.160.60">
    <property type="entry name" value="Classic Zinc Finger"/>
    <property type="match status" value="1"/>
</dbReference>
<evidence type="ECO:0000313" key="13">
    <source>
        <dbReference type="Proteomes" id="UP000235965"/>
    </source>
</evidence>
<keyword evidence="2" id="KW-0479">Metal-binding</keyword>
<evidence type="ECO:0000259" key="11">
    <source>
        <dbReference type="PROSITE" id="PS50157"/>
    </source>
</evidence>
<evidence type="ECO:0000256" key="8">
    <source>
        <dbReference type="ARBA" id="ARBA00023163"/>
    </source>
</evidence>
<dbReference type="OrthoDB" id="6355685at2759"/>
<gene>
    <name evidence="12" type="ORF">B7P43_G13310</name>
</gene>
<evidence type="ECO:0000256" key="4">
    <source>
        <dbReference type="ARBA" id="ARBA00022771"/>
    </source>
</evidence>
<evidence type="ECO:0000256" key="7">
    <source>
        <dbReference type="ARBA" id="ARBA00023125"/>
    </source>
</evidence>
<proteinExistence type="predicted"/>
<dbReference type="InterPro" id="IPR013087">
    <property type="entry name" value="Znf_C2H2_type"/>
</dbReference>
<dbReference type="PANTHER" id="PTHR16515">
    <property type="entry name" value="PR DOMAIN ZINC FINGER PROTEIN"/>
    <property type="match status" value="1"/>
</dbReference>
<dbReference type="SUPFAM" id="SSF57667">
    <property type="entry name" value="beta-beta-alpha zinc fingers"/>
    <property type="match status" value="1"/>
</dbReference>
<protein>
    <recommendedName>
        <fullName evidence="11">C2H2-type domain-containing protein</fullName>
    </recommendedName>
</protein>
<evidence type="ECO:0000256" key="5">
    <source>
        <dbReference type="ARBA" id="ARBA00022833"/>
    </source>
</evidence>
<dbReference type="GO" id="GO:0003677">
    <property type="term" value="F:DNA binding"/>
    <property type="evidence" value="ECO:0007669"/>
    <property type="project" value="UniProtKB-KW"/>
</dbReference>
<dbReference type="GO" id="GO:0006357">
    <property type="term" value="P:regulation of transcription by RNA polymerase II"/>
    <property type="evidence" value="ECO:0007669"/>
    <property type="project" value="UniProtKB-ARBA"/>
</dbReference>
<evidence type="ECO:0000256" key="10">
    <source>
        <dbReference type="PROSITE-ProRule" id="PRU00042"/>
    </source>
</evidence>
<reference evidence="12 13" key="1">
    <citation type="submission" date="2017-12" db="EMBL/GenBank/DDBJ databases">
        <title>Hemimetabolous genomes reveal molecular basis of termite eusociality.</title>
        <authorList>
            <person name="Harrison M.C."/>
            <person name="Jongepier E."/>
            <person name="Robertson H.M."/>
            <person name="Arning N."/>
            <person name="Bitard-Feildel T."/>
            <person name="Chao H."/>
            <person name="Childers C.P."/>
            <person name="Dinh H."/>
            <person name="Doddapaneni H."/>
            <person name="Dugan S."/>
            <person name="Gowin J."/>
            <person name="Greiner C."/>
            <person name="Han Y."/>
            <person name="Hu H."/>
            <person name="Hughes D.S.T."/>
            <person name="Huylmans A.-K."/>
            <person name="Kemena C."/>
            <person name="Kremer L.P.M."/>
            <person name="Lee S.L."/>
            <person name="Lopez-Ezquerra A."/>
            <person name="Mallet L."/>
            <person name="Monroy-Kuhn J.M."/>
            <person name="Moser A."/>
            <person name="Murali S.C."/>
            <person name="Muzny D.M."/>
            <person name="Otani S."/>
            <person name="Piulachs M.-D."/>
            <person name="Poelchau M."/>
            <person name="Qu J."/>
            <person name="Schaub F."/>
            <person name="Wada-Katsumata A."/>
            <person name="Worley K.C."/>
            <person name="Xie Q."/>
            <person name="Ylla G."/>
            <person name="Poulsen M."/>
            <person name="Gibbs R.A."/>
            <person name="Schal C."/>
            <person name="Richards S."/>
            <person name="Belles X."/>
            <person name="Korb J."/>
            <person name="Bornberg-Bauer E."/>
        </authorList>
    </citation>
    <scope>NUCLEOTIDE SEQUENCE [LARGE SCALE GENOMIC DNA]</scope>
    <source>
        <tissue evidence="12">Whole body</tissue>
    </source>
</reference>
<evidence type="ECO:0000256" key="9">
    <source>
        <dbReference type="ARBA" id="ARBA00023242"/>
    </source>
</evidence>
<sequence length="287" mass="31365">MCDDQVSGLQKTQQSIATRLPKIVLQKAEEIFPSLKGIMICLGSQKDVPGSYVEALALSYHNGVPAVNIKVEEFSDMEDGEDPVPMTILGTKAEYEKDSPGLHSEACSSSSRSGVQAVNIKIEESSDIEDSEDPVPMTLVGIKAEYEDCAYSEEDVPGSCTETCPASSHDAFQAISIKDEVSDVKEEEEDPVPISFPGIEAKHEGVVNKVQVIHSEFPFSCDVCYKSFTRSHGLKRHQRMHAAGRSLFCDVCNKTFRSGGFVSRLEETAGQPQTSCAKKKDEKWSAC</sequence>
<keyword evidence="7" id="KW-0238">DNA-binding</keyword>
<name>A0A2J7R794_9NEOP</name>
<dbReference type="InterPro" id="IPR036236">
    <property type="entry name" value="Znf_C2H2_sf"/>
</dbReference>
<keyword evidence="8" id="KW-0804">Transcription</keyword>
<keyword evidence="13" id="KW-1185">Reference proteome</keyword>
<organism evidence="12 13">
    <name type="scientific">Cryptotermes secundus</name>
    <dbReference type="NCBI Taxonomy" id="105785"/>
    <lineage>
        <taxon>Eukaryota</taxon>
        <taxon>Metazoa</taxon>
        <taxon>Ecdysozoa</taxon>
        <taxon>Arthropoda</taxon>
        <taxon>Hexapoda</taxon>
        <taxon>Insecta</taxon>
        <taxon>Pterygota</taxon>
        <taxon>Neoptera</taxon>
        <taxon>Polyneoptera</taxon>
        <taxon>Dictyoptera</taxon>
        <taxon>Blattodea</taxon>
        <taxon>Blattoidea</taxon>
        <taxon>Termitoidae</taxon>
        <taxon>Kalotermitidae</taxon>
        <taxon>Cryptotermitinae</taxon>
        <taxon>Cryptotermes</taxon>
    </lineage>
</organism>
<feature type="domain" description="C2H2-type" evidence="11">
    <location>
        <begin position="219"/>
        <end position="246"/>
    </location>
</feature>
<dbReference type="GO" id="GO:0008270">
    <property type="term" value="F:zinc ion binding"/>
    <property type="evidence" value="ECO:0007669"/>
    <property type="project" value="UniProtKB-KW"/>
</dbReference>
<dbReference type="InterPro" id="IPR050331">
    <property type="entry name" value="Zinc_finger"/>
</dbReference>
<dbReference type="GO" id="GO:0005634">
    <property type="term" value="C:nucleus"/>
    <property type="evidence" value="ECO:0007669"/>
    <property type="project" value="UniProtKB-SubCell"/>
</dbReference>
<keyword evidence="9" id="KW-0539">Nucleus</keyword>
<dbReference type="EMBL" id="NEVH01006738">
    <property type="protein sequence ID" value="PNF36700.1"/>
    <property type="molecule type" value="Genomic_DNA"/>
</dbReference>
<keyword evidence="3" id="KW-0677">Repeat</keyword>
<evidence type="ECO:0000256" key="6">
    <source>
        <dbReference type="ARBA" id="ARBA00023015"/>
    </source>
</evidence>
<keyword evidence="5" id="KW-0862">Zinc</keyword>
<dbReference type="PROSITE" id="PS00028">
    <property type="entry name" value="ZINC_FINGER_C2H2_1"/>
    <property type="match status" value="1"/>
</dbReference>
<comment type="subcellular location">
    <subcellularLocation>
        <location evidence="1">Nucleus</location>
    </subcellularLocation>
</comment>
<evidence type="ECO:0000313" key="12">
    <source>
        <dbReference type="EMBL" id="PNF36700.1"/>
    </source>
</evidence>
<keyword evidence="4 10" id="KW-0863">Zinc-finger</keyword>
<dbReference type="AlphaFoldDB" id="A0A2J7R794"/>
<evidence type="ECO:0000256" key="3">
    <source>
        <dbReference type="ARBA" id="ARBA00022737"/>
    </source>
</evidence>
<accession>A0A2J7R794</accession>
<dbReference type="Proteomes" id="UP000235965">
    <property type="component" value="Unassembled WGS sequence"/>
</dbReference>
<keyword evidence="6" id="KW-0805">Transcription regulation</keyword>